<dbReference type="SUPFAM" id="SSF55729">
    <property type="entry name" value="Acyl-CoA N-acyltransferases (Nat)"/>
    <property type="match status" value="1"/>
</dbReference>
<keyword evidence="3" id="KW-1185">Reference proteome</keyword>
<dbReference type="EMBL" id="JMEE01000028">
    <property type="protein sequence ID" value="RWR02224.1"/>
    <property type="molecule type" value="Genomic_DNA"/>
</dbReference>
<feature type="domain" description="N-acetyltransferase" evidence="1">
    <location>
        <begin position="150"/>
        <end position="290"/>
    </location>
</feature>
<gene>
    <name evidence="2" type="ORF">ED28_09160</name>
</gene>
<comment type="caution">
    <text evidence="2">The sequence shown here is derived from an EMBL/GenBank/DDBJ whole genome shotgun (WGS) entry which is preliminary data.</text>
</comment>
<name>A0A443IDN0_9GAMM</name>
<dbReference type="AlphaFoldDB" id="A0A443IDN0"/>
<dbReference type="InterPro" id="IPR000182">
    <property type="entry name" value="GNAT_dom"/>
</dbReference>
<dbReference type="Pfam" id="PF00583">
    <property type="entry name" value="Acetyltransf_1"/>
    <property type="match status" value="1"/>
</dbReference>
<reference evidence="2 3" key="1">
    <citation type="submission" date="2014-04" db="EMBL/GenBank/DDBJ databases">
        <title>Draft genome sequence of Pantoea beijingensis strain LMG 27579, an emerging pathogen to Pleurotus eryngii with potential industrial application.</title>
        <authorList>
            <person name="Xu F."/>
            <person name="Liu Y."/>
            <person name="Wang S."/>
            <person name="Yin Y."/>
            <person name="Ma Y."/>
            <person name="Zhao S."/>
            <person name="Rong C."/>
        </authorList>
    </citation>
    <scope>NUCLEOTIDE SEQUENCE [LARGE SCALE GENOMIC DNA]</scope>
    <source>
        <strain evidence="2 3">LMG 27579</strain>
    </source>
</reference>
<dbReference type="CDD" id="cd04301">
    <property type="entry name" value="NAT_SF"/>
    <property type="match status" value="1"/>
</dbReference>
<dbReference type="Gene3D" id="3.40.630.30">
    <property type="match status" value="1"/>
</dbReference>
<sequence>MKIKKSDRFYNTVQGTAVAHAKPIALAHRRVCYDLNQASPAAVAAELGMSAVDLPEYCSTGIREVDIMLFNRCMSLGQNAMATREQIETIAEWMDQHANPNWAFALGSDFHHANIDLLLNECGFTLRSGGIAHYWRDAVPVKHEVAPEITIIEAETTQESQLFSEVVGECFQMDRRMDARSANLIGRKNWHCFIAHYNGEPAGTGAMMNTGEVAWLGFGGTLPQFRGKGIQQALLKARINKACELDISGITIESAYNAGEEQPFPVSGRNIQRLGFSLSHVSENYSRNKT</sequence>
<evidence type="ECO:0000313" key="3">
    <source>
        <dbReference type="Proteomes" id="UP000288794"/>
    </source>
</evidence>
<dbReference type="PROSITE" id="PS51186">
    <property type="entry name" value="GNAT"/>
    <property type="match status" value="1"/>
</dbReference>
<organism evidence="2 3">
    <name type="scientific">[Pantoea] beijingensis</name>
    <dbReference type="NCBI Taxonomy" id="1324864"/>
    <lineage>
        <taxon>Bacteria</taxon>
        <taxon>Pseudomonadati</taxon>
        <taxon>Pseudomonadota</taxon>
        <taxon>Gammaproteobacteria</taxon>
        <taxon>Enterobacterales</taxon>
        <taxon>Erwiniaceae</taxon>
        <taxon>Erwinia</taxon>
    </lineage>
</organism>
<proteinExistence type="predicted"/>
<dbReference type="InterPro" id="IPR016181">
    <property type="entry name" value="Acyl_CoA_acyltransferase"/>
</dbReference>
<protein>
    <recommendedName>
        <fullName evidence="1">N-acetyltransferase domain-containing protein</fullName>
    </recommendedName>
</protein>
<dbReference type="Proteomes" id="UP000288794">
    <property type="component" value="Unassembled WGS sequence"/>
</dbReference>
<dbReference type="GO" id="GO:0016747">
    <property type="term" value="F:acyltransferase activity, transferring groups other than amino-acyl groups"/>
    <property type="evidence" value="ECO:0007669"/>
    <property type="project" value="InterPro"/>
</dbReference>
<evidence type="ECO:0000313" key="2">
    <source>
        <dbReference type="EMBL" id="RWR02224.1"/>
    </source>
</evidence>
<evidence type="ECO:0000259" key="1">
    <source>
        <dbReference type="PROSITE" id="PS51186"/>
    </source>
</evidence>
<accession>A0A443IDN0</accession>
<dbReference type="RefSeq" id="WP_128177271.1">
    <property type="nucleotide sequence ID" value="NZ_CP071409.1"/>
</dbReference>